<evidence type="ECO:0000313" key="2">
    <source>
        <dbReference type="Proteomes" id="UP001164746"/>
    </source>
</evidence>
<sequence length="317" mass="35545">MAAPMACSPATLMAIKLQKCEHGAERQVMKAVQHGCTASEVFEELHAPTNPKLFATKYEAATSLGPVHPLYPSLVETLPPPLNDPLLPPKPYHHHPTHTDASLLPHQYALVDPRHVDLTFYQTHLSDLHLRKAGKLLPSSTMTSTILRTDLARIYRNVILPFLRMWRCRRAVLDCPWGYNLGQVIDSDLLGNHGAQLHEAKVQVRFIHGYFRALGTENIQNPYLKLCLDLKMQWFFQIHHMTVQGVVNLAWLRSCDGQLHVHSHTRVLTVTIFLTVTPTRFFPGTCMEYGCSTTLSGELSPFTSISRAVTSVNGGTE</sequence>
<evidence type="ECO:0000313" key="1">
    <source>
        <dbReference type="EMBL" id="WAQ94353.1"/>
    </source>
</evidence>
<accession>A0ABY7DAQ4</accession>
<gene>
    <name evidence="1" type="ORF">MAR_006824</name>
</gene>
<keyword evidence="2" id="KW-1185">Reference proteome</keyword>
<protein>
    <submittedName>
        <fullName evidence="1">Uncharacterized protein</fullName>
    </submittedName>
</protein>
<organism evidence="1 2">
    <name type="scientific">Mya arenaria</name>
    <name type="common">Soft-shell clam</name>
    <dbReference type="NCBI Taxonomy" id="6604"/>
    <lineage>
        <taxon>Eukaryota</taxon>
        <taxon>Metazoa</taxon>
        <taxon>Spiralia</taxon>
        <taxon>Lophotrochozoa</taxon>
        <taxon>Mollusca</taxon>
        <taxon>Bivalvia</taxon>
        <taxon>Autobranchia</taxon>
        <taxon>Heteroconchia</taxon>
        <taxon>Euheterodonta</taxon>
        <taxon>Imparidentia</taxon>
        <taxon>Neoheterodontei</taxon>
        <taxon>Myida</taxon>
        <taxon>Myoidea</taxon>
        <taxon>Myidae</taxon>
        <taxon>Mya</taxon>
    </lineage>
</organism>
<proteinExistence type="predicted"/>
<reference evidence="1" key="1">
    <citation type="submission" date="2022-11" db="EMBL/GenBank/DDBJ databases">
        <title>Centuries of genome instability and evolution in soft-shell clam transmissible cancer (bioRxiv).</title>
        <authorList>
            <person name="Hart S.F.M."/>
            <person name="Yonemitsu M.A."/>
            <person name="Giersch R.M."/>
            <person name="Beal B.F."/>
            <person name="Arriagada G."/>
            <person name="Davis B.W."/>
            <person name="Ostrander E.A."/>
            <person name="Goff S.P."/>
            <person name="Metzger M.J."/>
        </authorList>
    </citation>
    <scope>NUCLEOTIDE SEQUENCE</scope>
    <source>
        <strain evidence="1">MELC-2E11</strain>
        <tissue evidence="1">Siphon/mantle</tissue>
    </source>
</reference>
<dbReference type="EMBL" id="CP111012">
    <property type="protein sequence ID" value="WAQ94353.1"/>
    <property type="molecule type" value="Genomic_DNA"/>
</dbReference>
<dbReference type="Proteomes" id="UP001164746">
    <property type="component" value="Chromosome 1"/>
</dbReference>
<name>A0ABY7DAQ4_MYAAR</name>